<keyword evidence="1" id="KW-0812">Transmembrane</keyword>
<sequence>MSKKNPIKGKSKRKNSNLLPILITIIFAAVAIGAYVALSKMASTGNDYQLGELREGSINVYVGGNLFNVITNVTRIQQVVENIISTYNLENITFLMFGTRTCPHCGAMNDFFTTEFRDEYFVVWLSGGENMTWFVEIASAEYEAGFPEQYAYAVPQTLVLDGDGQVRAIVIGELTDKNFWASLLEKIK</sequence>
<feature type="transmembrane region" description="Helical" evidence="1">
    <location>
        <begin position="21"/>
        <end position="38"/>
    </location>
</feature>
<name>A0A7C2FYD5_9CREN</name>
<evidence type="ECO:0008006" key="3">
    <source>
        <dbReference type="Google" id="ProtNLM"/>
    </source>
</evidence>
<gene>
    <name evidence="2" type="ORF">ENP55_00650</name>
</gene>
<reference evidence="2" key="1">
    <citation type="journal article" date="2020" name="mSystems">
        <title>Genome- and Community-Level Interaction Insights into Carbon Utilization and Element Cycling Functions of Hydrothermarchaeota in Hydrothermal Sediment.</title>
        <authorList>
            <person name="Zhou Z."/>
            <person name="Liu Y."/>
            <person name="Xu W."/>
            <person name="Pan J."/>
            <person name="Luo Z.H."/>
            <person name="Li M."/>
        </authorList>
    </citation>
    <scope>NUCLEOTIDE SEQUENCE [LARGE SCALE GENOMIC DNA]</scope>
    <source>
        <strain evidence="2">SpSt-23</strain>
    </source>
</reference>
<organism evidence="2">
    <name type="scientific">Thermosphaera aggregans</name>
    <dbReference type="NCBI Taxonomy" id="54254"/>
    <lineage>
        <taxon>Archaea</taxon>
        <taxon>Thermoproteota</taxon>
        <taxon>Thermoprotei</taxon>
        <taxon>Desulfurococcales</taxon>
        <taxon>Desulfurococcaceae</taxon>
        <taxon>Thermosphaera</taxon>
    </lineage>
</organism>
<comment type="caution">
    <text evidence="2">The sequence shown here is derived from an EMBL/GenBank/DDBJ whole genome shotgun (WGS) entry which is preliminary data.</text>
</comment>
<proteinExistence type="predicted"/>
<keyword evidence="1" id="KW-1133">Transmembrane helix</keyword>
<protein>
    <recommendedName>
        <fullName evidence="3">Thioredoxin domain-containing protein</fullName>
    </recommendedName>
</protein>
<evidence type="ECO:0000313" key="2">
    <source>
        <dbReference type="EMBL" id="HEF86826.1"/>
    </source>
</evidence>
<accession>A0A7C2FYD5</accession>
<dbReference type="AlphaFoldDB" id="A0A7C2FYD5"/>
<evidence type="ECO:0000256" key="1">
    <source>
        <dbReference type="SAM" id="Phobius"/>
    </source>
</evidence>
<dbReference type="Gene3D" id="3.40.30.10">
    <property type="entry name" value="Glutaredoxin"/>
    <property type="match status" value="1"/>
</dbReference>
<dbReference type="EMBL" id="DSJT01000003">
    <property type="protein sequence ID" value="HEF86826.1"/>
    <property type="molecule type" value="Genomic_DNA"/>
</dbReference>
<dbReference type="SUPFAM" id="SSF52833">
    <property type="entry name" value="Thioredoxin-like"/>
    <property type="match status" value="1"/>
</dbReference>
<dbReference type="InterPro" id="IPR036249">
    <property type="entry name" value="Thioredoxin-like_sf"/>
</dbReference>
<keyword evidence="1" id="KW-0472">Membrane</keyword>